<evidence type="ECO:0000313" key="19">
    <source>
        <dbReference type="Proteomes" id="UP000796880"/>
    </source>
</evidence>
<evidence type="ECO:0000256" key="11">
    <source>
        <dbReference type="ARBA" id="ARBA00023242"/>
    </source>
</evidence>
<dbReference type="GO" id="GO:0005524">
    <property type="term" value="F:ATP binding"/>
    <property type="evidence" value="ECO:0007669"/>
    <property type="project" value="UniProtKB-KW"/>
</dbReference>
<dbReference type="InterPro" id="IPR012993">
    <property type="entry name" value="UME"/>
</dbReference>
<dbReference type="EC" id="2.7.11.1" evidence="3"/>
<dbReference type="InterPro" id="IPR050517">
    <property type="entry name" value="DDR_Repair_Kinase"/>
</dbReference>
<evidence type="ECO:0000256" key="14">
    <source>
        <dbReference type="ARBA" id="ARBA00047899"/>
    </source>
</evidence>
<feature type="domain" description="PI3K/PI4K catalytic" evidence="16">
    <location>
        <begin position="2351"/>
        <end position="2664"/>
    </location>
</feature>
<keyword evidence="12" id="KW-0131">Cell cycle</keyword>
<evidence type="ECO:0000256" key="12">
    <source>
        <dbReference type="ARBA" id="ARBA00023306"/>
    </source>
</evidence>
<dbReference type="Gene3D" id="1.10.1070.11">
    <property type="entry name" value="Phosphatidylinositol 3-/4-kinase, catalytic domain"/>
    <property type="match status" value="1"/>
</dbReference>
<dbReference type="PANTHER" id="PTHR11139:SF69">
    <property type="entry name" value="SERINE_THREONINE-PROTEIN KINASE ATR"/>
    <property type="match status" value="1"/>
</dbReference>
<protein>
    <recommendedName>
        <fullName evidence="13">Serine/threonine-protein kinase ATR</fullName>
        <ecNumber evidence="3">2.7.11.1</ecNumber>
    </recommendedName>
</protein>
<dbReference type="InterPro" id="IPR056802">
    <property type="entry name" value="ATR-like_M-HEAT"/>
</dbReference>
<dbReference type="InterPro" id="IPR057564">
    <property type="entry name" value="HEAT_ATR"/>
</dbReference>
<evidence type="ECO:0000256" key="10">
    <source>
        <dbReference type="ARBA" id="ARBA00023204"/>
    </source>
</evidence>
<sequence length="2785" mass="312682">MASLSSLVHELRERIAASSSTPPTNVDDDALETRFRAVLPNLLHAYVVPSPSAKEREVVAVLKLLSHTVRNFPGVFYHGKASAILPVLGRILPFFAEPVFSSRHGVIFETVGTLLSLLRTGARDAYHLFFIDTMLVVEDLLYVASLSADNASSSVSTGLTLRCFCKSFNGIFSDPAHLGDLPASNKPLDGTGILINLTGKMRWQTFATWVIKLLGKCLTEGTLYVEGLVDVSFIMAACSLLCYGDAELHMACFDFVCIIGSVVNYDILPYQNMIQTISTILNEDKEGLPVFRNMVYDSSLGSCLNALHSGCPDDVVKLTAADLVNVFPQSIRRTESQELKVALCSAYVRIATICPPHIWKPESLIYTLSLPEPCFPIIDCFQAALLELGPYNVGGRAMNHSSVIVKQVENFRVGEKRPIHDVDVLKIKRQKVDEDIMASDASIQVDQKHTQLVICEKKEDYATYMCASILSFLEFLKSPAVRPDTVRPDLALTALSMLCIAFSRFPETNLSFTIFQQMLSWIPQILEQAKQGNSITFDISIYLEGIHSILLFQRTGFVESKLFQNKDYDADLIHLLLKLPWTHSYAFTKPNYLWKMKCISIQVACKIIRTETDFEVMDLGLHDEMEEVRHEAVLSMPVVAFWSDLFVLSQIFKRLEFLGREKNEKVKNVVPFSLGYLSCLYGSCHAGDSLNNRGCKLYLNMKSGKHNETVDYLLQGFWCSSVTEVFDVMSNSIFFELIYDESSEVVQVSCVKNIRRILVHGTTNNLIGSEWIKCIKFLLLNHKKAVREAFCTQISSFLEDSVLSCLFSEGDNPNKSNEQKFMDIIKHALAAAEDPQIFETLLESTAQIMTAVDCKNQLFLFSLILLVDQLDNVHVTVRMNASKLIHKSCNAHSKGGSELILLKDVHVRNELYDYLSARLSSRPKMIQEFAEAALGIETGLLVEKMIPVVLPKLVVSQQVDNQAVDTLYELIKYSKNDLATEVIFWLPKVLAFALNQADGQVLLSALQYYHTLTGDGKQKIFGAAFPAILKELVCFTDGTDSYEIDRRLARAPEMIKEVSRVLIGGEDLSCFLRITLFTLMLHSEDSSLQEQALKRIEMLIKMMGSQLSTYVPKLMVLLMHAIDKKSLQREGLSLLLFFIEQLAEVSQSSNKYWISQVFAALIPFLERDNENCTTHLDKVVKILEELVLKNKIILKQDICEFPPLPSIPALSEVNKVIQEARGSMTLKDQLQDVVDGLNHENLNVRYMVARELSKLLNLRREDVTLLITAEGGRNMDILSSLITSLLRGCAEESRTTVGHQLKLKCADCLGALGAVDPAKVKGFSCQRFKIECSDDDLIYELIHKHLARAFRAAPDTVIQDSAALAIQELLKIAGCEASLDENAASSMSESLKDKEFSKLAASEIKTADSSTEMSRRGQRLWNRFSNYVKEIIAPCLTSRLIVSGSDSAFVGPIYLPSMSFRKWIFFWIKKLTAHATGSRASIFTACRGIVRHDMQTAIYLLPYLVLNVVCHGTEEARRGITDEILSVLNAAVSENSGSAVHGVNGGQCELCIQTVFTLLDNLGQWVDDVEQELALSQSFHSSSSKQLASKPKDHDQNSLLRQDQLLVQCKYVSELLSAIPKVKLADVSLRCQAYARSLMYFESDVRAKSGSFNPAAERSGSFVDEDVSYLMKIYSYLDEPDGLSGLAALCKSLRFQDQLLINKKAGNWAEVLTSCEQALQTSCGQALQEESTSVQRHSDVLDCLLNMYHLQAMVTHVDGLISRYPKYKKMWCMQGVQAAWRLGKWDLMNDYLSGADEDLLCSSFESNALFDLDVAKILQAMMEDQDSVPEKLSQSKQTLIAPLAAAGMDSYMRAYPIIVKLHLLRELEDFYDLLCGDSFLKKKFQLDDLKFSKVIKNWENRLRFTQPSLWAREPLLAFRRMVFVASKLDAQVGDCWLQYAKLCRMAGHYETANRAILEVQASGAPKVHMEKAKLLWSIRRCDGAIAALQQSLLNMPVEVIGSSAISSITSLSLVPLNLPPLVCDTQALNENRDIAKTLLLYSRWIHYTGQKQKEDVISLYTRVRELQPKWEKGYFYMAKYCDEVLADARKRQEENFELDPRTIPSTSATGGSSDLITEKRWWSYVPDVLLFYAKGLHRGHKNLFQALPRLLTLWFDFGSFYQRSGTSSNKDLKNVHGKVMSIMRGCLKDLPTYHWLTVLPQLVSRICHQNEEVVRLVKHIITSVLRQYPQQALWIMAAVSKSAVPSRREAAAEIIQVARKGFNQGNGGSNLFIQFANVIDHLIKLCFHAGQSKAKTINISTEFSALKRMMPLGIIMPIQQSLTVNLPTSDGNLIDSSDIFSVTDLPTISGIGDEAEILSSLQRPKKIVLLGSDGIERPFLCKPKDDLRKDARMMEFTAMINRLLSKYPESRRRKLYIRTFAVIPLTEDCGMVEWVPHTRGLRHILQDIYITCGKFDRQKTNPQIKRIYDQCQGKMQEDEMLKNKILPMFPPVFHKWFLTTFSEPAAWFRARIAYAHTTAVWSMVGHIVGLGDRHGENILFDSTTGDCVHVDFSCLFDKGLLLEKPELVPFRLTQNMIDGLGITGYEGIFLRVCEITLSVLRIHRGTLMSVLETFIHDPLVEWTKSHKSSRVEVQNPHAQRAISNIEARLQGVVVGVGAAPSLPLAVEAVGGSDSAITAGAASQKFWTNKIMLEAMELKIKCIEEVFPGLNFGSALSFCSAEYKSCVCHVKGYDLHQQLVSVFWNTLGKHNHLDSLHANFEALWITTIFGLCSKPGLELMKVLLLV</sequence>
<keyword evidence="9" id="KW-0067">ATP-binding</keyword>
<organism evidence="18 19">
    <name type="scientific">Rhamnella rubrinervis</name>
    <dbReference type="NCBI Taxonomy" id="2594499"/>
    <lineage>
        <taxon>Eukaryota</taxon>
        <taxon>Viridiplantae</taxon>
        <taxon>Streptophyta</taxon>
        <taxon>Embryophyta</taxon>
        <taxon>Tracheophyta</taxon>
        <taxon>Spermatophyta</taxon>
        <taxon>Magnoliopsida</taxon>
        <taxon>eudicotyledons</taxon>
        <taxon>Gunneridae</taxon>
        <taxon>Pentapetalae</taxon>
        <taxon>rosids</taxon>
        <taxon>fabids</taxon>
        <taxon>Rosales</taxon>
        <taxon>Rhamnaceae</taxon>
        <taxon>rhamnoid group</taxon>
        <taxon>Rhamneae</taxon>
        <taxon>Rhamnella</taxon>
    </lineage>
</organism>
<dbReference type="SMART" id="SM00802">
    <property type="entry name" value="UME"/>
    <property type="match status" value="1"/>
</dbReference>
<dbReference type="GO" id="GO:0000723">
    <property type="term" value="P:telomere maintenance"/>
    <property type="evidence" value="ECO:0007669"/>
    <property type="project" value="TreeGrafter"/>
</dbReference>
<dbReference type="OrthoDB" id="381190at2759"/>
<dbReference type="InterPro" id="IPR014009">
    <property type="entry name" value="PIK_FAT"/>
</dbReference>
<dbReference type="InterPro" id="IPR016024">
    <property type="entry name" value="ARM-type_fold"/>
</dbReference>
<evidence type="ECO:0000256" key="9">
    <source>
        <dbReference type="ARBA" id="ARBA00022840"/>
    </source>
</evidence>
<dbReference type="Pfam" id="PF23593">
    <property type="entry name" value="HEAT_ATR"/>
    <property type="match status" value="1"/>
</dbReference>
<dbReference type="Gene3D" id="3.30.1010.10">
    <property type="entry name" value="Phosphatidylinositol 3-kinase Catalytic Subunit, Chain A, domain 4"/>
    <property type="match status" value="1"/>
</dbReference>
<dbReference type="PANTHER" id="PTHR11139">
    <property type="entry name" value="ATAXIA TELANGIECTASIA MUTATED ATM -RELATED"/>
    <property type="match status" value="1"/>
</dbReference>
<dbReference type="InterPro" id="IPR011009">
    <property type="entry name" value="Kinase-like_dom_sf"/>
</dbReference>
<dbReference type="GO" id="GO:0004674">
    <property type="term" value="F:protein serine/threonine kinase activity"/>
    <property type="evidence" value="ECO:0007669"/>
    <property type="project" value="UniProtKB-KW"/>
</dbReference>
<reference evidence="18" key="1">
    <citation type="submission" date="2020-03" db="EMBL/GenBank/DDBJ databases">
        <title>A high-quality chromosome-level genome assembly of a woody plant with both climbing and erect habits, Rhamnella rubrinervis.</title>
        <authorList>
            <person name="Lu Z."/>
            <person name="Yang Y."/>
            <person name="Zhu X."/>
            <person name="Sun Y."/>
        </authorList>
    </citation>
    <scope>NUCLEOTIDE SEQUENCE</scope>
    <source>
        <strain evidence="18">BYM</strain>
        <tissue evidence="18">Leaf</tissue>
    </source>
</reference>
<keyword evidence="8" id="KW-0418">Kinase</keyword>
<comment type="caution">
    <text evidence="18">The sequence shown here is derived from an EMBL/GenBank/DDBJ whole genome shotgun (WGS) entry which is preliminary data.</text>
</comment>
<comment type="similarity">
    <text evidence="2">Belongs to the PI3/PI4-kinase family. ATM subfamily.</text>
</comment>
<dbReference type="Pfam" id="PF00454">
    <property type="entry name" value="PI3_PI4_kinase"/>
    <property type="match status" value="1"/>
</dbReference>
<evidence type="ECO:0000256" key="5">
    <source>
        <dbReference type="ARBA" id="ARBA00022679"/>
    </source>
</evidence>
<evidence type="ECO:0000256" key="6">
    <source>
        <dbReference type="ARBA" id="ARBA00022741"/>
    </source>
</evidence>
<keyword evidence="19" id="KW-1185">Reference proteome</keyword>
<evidence type="ECO:0000256" key="4">
    <source>
        <dbReference type="ARBA" id="ARBA00022527"/>
    </source>
</evidence>
<keyword evidence="5" id="KW-0808">Transferase</keyword>
<dbReference type="GO" id="GO:0005694">
    <property type="term" value="C:chromosome"/>
    <property type="evidence" value="ECO:0007669"/>
    <property type="project" value="TreeGrafter"/>
</dbReference>
<dbReference type="CDD" id="cd00892">
    <property type="entry name" value="PIKKc_ATR"/>
    <property type="match status" value="1"/>
</dbReference>
<dbReference type="GO" id="GO:0005634">
    <property type="term" value="C:nucleus"/>
    <property type="evidence" value="ECO:0007669"/>
    <property type="project" value="UniProtKB-SubCell"/>
</dbReference>
<dbReference type="InterPro" id="IPR036940">
    <property type="entry name" value="PI3/4_kinase_cat_sf"/>
</dbReference>
<feature type="domain" description="FAT" evidence="17">
    <location>
        <begin position="1623"/>
        <end position="2242"/>
    </location>
</feature>
<evidence type="ECO:0000256" key="8">
    <source>
        <dbReference type="ARBA" id="ARBA00022777"/>
    </source>
</evidence>
<evidence type="ECO:0000259" key="17">
    <source>
        <dbReference type="PROSITE" id="PS51189"/>
    </source>
</evidence>
<evidence type="ECO:0000256" key="13">
    <source>
        <dbReference type="ARBA" id="ARBA00024420"/>
    </source>
</evidence>
<evidence type="ECO:0000256" key="3">
    <source>
        <dbReference type="ARBA" id="ARBA00012513"/>
    </source>
</evidence>
<dbReference type="PROSITE" id="PS51189">
    <property type="entry name" value="FAT"/>
    <property type="match status" value="1"/>
</dbReference>
<comment type="catalytic activity">
    <reaction evidence="14">
        <text>L-threonyl-[protein] + ATP = O-phospho-L-threonyl-[protein] + ADP + H(+)</text>
        <dbReference type="Rhea" id="RHEA:46608"/>
        <dbReference type="Rhea" id="RHEA-COMP:11060"/>
        <dbReference type="Rhea" id="RHEA-COMP:11605"/>
        <dbReference type="ChEBI" id="CHEBI:15378"/>
        <dbReference type="ChEBI" id="CHEBI:30013"/>
        <dbReference type="ChEBI" id="CHEBI:30616"/>
        <dbReference type="ChEBI" id="CHEBI:61977"/>
        <dbReference type="ChEBI" id="CHEBI:456216"/>
        <dbReference type="EC" id="2.7.11.1"/>
    </reaction>
</comment>
<dbReference type="SUPFAM" id="SSF56112">
    <property type="entry name" value="Protein kinase-like (PK-like)"/>
    <property type="match status" value="1"/>
</dbReference>
<evidence type="ECO:0000256" key="2">
    <source>
        <dbReference type="ARBA" id="ARBA00010769"/>
    </source>
</evidence>
<comment type="catalytic activity">
    <reaction evidence="15">
        <text>L-seryl-[protein] + ATP = O-phospho-L-seryl-[protein] + ADP + H(+)</text>
        <dbReference type="Rhea" id="RHEA:17989"/>
        <dbReference type="Rhea" id="RHEA-COMP:9863"/>
        <dbReference type="Rhea" id="RHEA-COMP:11604"/>
        <dbReference type="ChEBI" id="CHEBI:15378"/>
        <dbReference type="ChEBI" id="CHEBI:29999"/>
        <dbReference type="ChEBI" id="CHEBI:30616"/>
        <dbReference type="ChEBI" id="CHEBI:83421"/>
        <dbReference type="ChEBI" id="CHEBI:456216"/>
        <dbReference type="EC" id="2.7.11.1"/>
    </reaction>
</comment>
<gene>
    <name evidence="18" type="ORF">FNV43_RR13298</name>
</gene>
<name>A0A8K0H0Y7_9ROSA</name>
<dbReference type="Proteomes" id="UP000796880">
    <property type="component" value="Unassembled WGS sequence"/>
</dbReference>
<accession>A0A8K0H0Y7</accession>
<dbReference type="SMART" id="SM00146">
    <property type="entry name" value="PI3Kc"/>
    <property type="match status" value="1"/>
</dbReference>
<dbReference type="GO" id="GO:0006281">
    <property type="term" value="P:DNA repair"/>
    <property type="evidence" value="ECO:0007669"/>
    <property type="project" value="UniProtKB-KW"/>
</dbReference>
<dbReference type="InterPro" id="IPR003151">
    <property type="entry name" value="PIK-rel_kinase_FAT"/>
</dbReference>
<keyword evidence="4" id="KW-0723">Serine/threonine-protein kinase</keyword>
<dbReference type="InterPro" id="IPR018936">
    <property type="entry name" value="PI3/4_kinase_CS"/>
</dbReference>
<dbReference type="FunFam" id="3.30.1010.10:FF:000036">
    <property type="entry name" value="Serine/threonine-protein kinase ATR"/>
    <property type="match status" value="1"/>
</dbReference>
<dbReference type="Pfam" id="PF08064">
    <property type="entry name" value="UME"/>
    <property type="match status" value="1"/>
</dbReference>
<dbReference type="Pfam" id="PF25030">
    <property type="entry name" value="M-HEAT_ATR"/>
    <property type="match status" value="1"/>
</dbReference>
<keyword evidence="11" id="KW-0539">Nucleus</keyword>
<dbReference type="Pfam" id="PF02259">
    <property type="entry name" value="FAT"/>
    <property type="match status" value="1"/>
</dbReference>
<dbReference type="PROSITE" id="PS50290">
    <property type="entry name" value="PI3_4_KINASE_3"/>
    <property type="match status" value="1"/>
</dbReference>
<dbReference type="GO" id="GO:0000077">
    <property type="term" value="P:DNA damage checkpoint signaling"/>
    <property type="evidence" value="ECO:0007669"/>
    <property type="project" value="TreeGrafter"/>
</dbReference>
<dbReference type="SUPFAM" id="SSF48371">
    <property type="entry name" value="ARM repeat"/>
    <property type="match status" value="2"/>
</dbReference>
<dbReference type="FunFam" id="1.10.1070.11:FF:000024">
    <property type="entry name" value="Serine/threonine-protein kinase ATR"/>
    <property type="match status" value="1"/>
</dbReference>
<keyword evidence="7" id="KW-0227">DNA damage</keyword>
<proteinExistence type="inferred from homology"/>
<dbReference type="EMBL" id="VOIH02000006">
    <property type="protein sequence ID" value="KAF3443610.1"/>
    <property type="molecule type" value="Genomic_DNA"/>
</dbReference>
<evidence type="ECO:0000256" key="15">
    <source>
        <dbReference type="ARBA" id="ARBA00048679"/>
    </source>
</evidence>
<evidence type="ECO:0000256" key="7">
    <source>
        <dbReference type="ARBA" id="ARBA00022763"/>
    </source>
</evidence>
<dbReference type="PROSITE" id="PS00916">
    <property type="entry name" value="PI3_4_KINASE_2"/>
    <property type="match status" value="1"/>
</dbReference>
<evidence type="ECO:0000256" key="1">
    <source>
        <dbReference type="ARBA" id="ARBA00004123"/>
    </source>
</evidence>
<dbReference type="InterPro" id="IPR000403">
    <property type="entry name" value="PI3/4_kinase_cat_dom"/>
</dbReference>
<comment type="subcellular location">
    <subcellularLocation>
        <location evidence="1">Nucleus</location>
    </subcellularLocation>
</comment>
<keyword evidence="6" id="KW-0547">Nucleotide-binding</keyword>
<keyword evidence="10" id="KW-0234">DNA repair</keyword>
<evidence type="ECO:0000313" key="18">
    <source>
        <dbReference type="EMBL" id="KAF3443610.1"/>
    </source>
</evidence>
<evidence type="ECO:0000259" key="16">
    <source>
        <dbReference type="PROSITE" id="PS50290"/>
    </source>
</evidence>